<keyword evidence="7" id="KW-1133">Transmembrane helix</keyword>
<keyword evidence="16" id="KW-1185">Reference proteome</keyword>
<keyword evidence="9" id="KW-0472">Membrane</keyword>
<sequence>MFSSVAHLARANPFNAPHLQLVHDGLAGPRSSPAGPPGPPRRSRNLVAAAVEEYSCEYGSMKFYALCGFGGVLSCGLTHTAVVPLDLVKCRMQVCIEMATLNVSIMCDLIPNNFKRTSQTRKFEDITTARNFCRKPNPSVLNS</sequence>
<evidence type="ECO:0000313" key="17">
    <source>
        <dbReference type="RefSeq" id="XP_030880473.1"/>
    </source>
</evidence>
<comment type="subcellular location">
    <subcellularLocation>
        <location evidence="1">Mitochondrion inner membrane</location>
        <topology evidence="1">Multi-pass membrane protein</topology>
    </subcellularLocation>
</comment>
<dbReference type="KEGG" id="lww:102733848"/>
<accession>A0A7F8QID8</accession>
<evidence type="ECO:0000256" key="2">
    <source>
        <dbReference type="ARBA" id="ARBA00006375"/>
    </source>
</evidence>
<evidence type="ECO:0000256" key="9">
    <source>
        <dbReference type="ARBA" id="ARBA00023136"/>
    </source>
</evidence>
<dbReference type="OrthoDB" id="427452at2759"/>
<dbReference type="GeneID" id="102729409"/>
<dbReference type="PANTHER" id="PTHR45671:SF2">
    <property type="entry name" value="SOLUTE CARRIER FAMILY 25 MEMBER 3"/>
    <property type="match status" value="1"/>
</dbReference>
<comment type="similarity">
    <text evidence="2">Belongs to the mitochondrial carrier (TC 2.A.29) family.</text>
</comment>
<comment type="subunit">
    <text evidence="10">Interacts with PPIF; the interaction is impaired by CsA.</text>
</comment>
<keyword evidence="8" id="KW-0496">Mitochondrion</keyword>
<reference evidence="17 18" key="1">
    <citation type="submission" date="2025-04" db="UniProtKB">
        <authorList>
            <consortium name="RefSeq"/>
        </authorList>
    </citation>
    <scope>IDENTIFICATION</scope>
    <source>
        <tissue evidence="17 18">Liver</tissue>
    </source>
</reference>
<evidence type="ECO:0000313" key="18">
    <source>
        <dbReference type="RefSeq" id="XP_030880476.1"/>
    </source>
</evidence>
<evidence type="ECO:0000256" key="5">
    <source>
        <dbReference type="ARBA" id="ARBA00022737"/>
    </source>
</evidence>
<keyword evidence="5" id="KW-0677">Repeat</keyword>
<evidence type="ECO:0000256" key="11">
    <source>
        <dbReference type="ARBA" id="ARBA00024242"/>
    </source>
</evidence>
<evidence type="ECO:0000256" key="7">
    <source>
        <dbReference type="ARBA" id="ARBA00022989"/>
    </source>
</evidence>
<dbReference type="GO" id="GO:1990547">
    <property type="term" value="P:mitochondrial phosphate ion transmembrane transport"/>
    <property type="evidence" value="ECO:0007669"/>
    <property type="project" value="InterPro"/>
</dbReference>
<keyword evidence="4" id="KW-0812">Transmembrane</keyword>
<evidence type="ECO:0000313" key="16">
    <source>
        <dbReference type="Proteomes" id="UP000245341"/>
    </source>
</evidence>
<keyword evidence="3" id="KW-0813">Transport</keyword>
<evidence type="ECO:0000256" key="14">
    <source>
        <dbReference type="ARBA" id="ARBA00045773"/>
    </source>
</evidence>
<evidence type="ECO:0000256" key="15">
    <source>
        <dbReference type="ARBA" id="ARBA00049011"/>
    </source>
</evidence>
<evidence type="ECO:0000256" key="12">
    <source>
        <dbReference type="ARBA" id="ARBA00031327"/>
    </source>
</evidence>
<evidence type="ECO:0000256" key="10">
    <source>
        <dbReference type="ARBA" id="ARBA00024212"/>
    </source>
</evidence>
<comment type="function">
    <text evidence="14">Inorganic ion transporter that transports phosphate or copper ions across the mitochondrial inner membrane into the matrix compartment. Mediates proton-coupled symport of phosphate ions necessary for mitochondrial oxidative phosphorylation of ADP to ATP. Transports copper ions probably in the form of anionic copper(I) complexes to maintain mitochondrial matrix copper pool and to supply copper for cytochrome C oxidase complex assembly. May also play a role in regulation of the mitochondrial permeability transition pore (mPTP).</text>
</comment>
<proteinExistence type="inferred from homology"/>
<dbReference type="GO" id="GO:0005315">
    <property type="term" value="F:phosphate transmembrane transporter activity"/>
    <property type="evidence" value="ECO:0007669"/>
    <property type="project" value="InterPro"/>
</dbReference>
<dbReference type="Proteomes" id="UP000245341">
    <property type="component" value="Unplaced"/>
</dbReference>
<dbReference type="SUPFAM" id="SSF103506">
    <property type="entry name" value="Mitochondrial carrier"/>
    <property type="match status" value="1"/>
</dbReference>
<evidence type="ECO:0000256" key="8">
    <source>
        <dbReference type="ARBA" id="ARBA00023128"/>
    </source>
</evidence>
<dbReference type="RefSeq" id="XP_030880473.1">
    <property type="nucleotide sequence ID" value="XM_031024613.1"/>
</dbReference>
<dbReference type="KEGG" id="lww:102729409"/>
<evidence type="ECO:0000256" key="1">
    <source>
        <dbReference type="ARBA" id="ARBA00004448"/>
    </source>
</evidence>
<evidence type="ECO:0000256" key="13">
    <source>
        <dbReference type="ARBA" id="ARBA00035382"/>
    </source>
</evidence>
<evidence type="ECO:0000256" key="4">
    <source>
        <dbReference type="ARBA" id="ARBA00022692"/>
    </source>
</evidence>
<gene>
    <name evidence="18" type="primary">LOC102729409</name>
    <name evidence="17" type="synonym">LOC102733848</name>
</gene>
<dbReference type="InterPro" id="IPR023395">
    <property type="entry name" value="MCP_dom_sf"/>
</dbReference>
<dbReference type="InterPro" id="IPR018108">
    <property type="entry name" value="MCP_transmembrane"/>
</dbReference>
<comment type="catalytic activity">
    <reaction evidence="15">
        <text>phosphate(in) + H(+)(in) = phosphate(out) + H(+)(out)</text>
        <dbReference type="Rhea" id="RHEA:29939"/>
        <dbReference type="ChEBI" id="CHEBI:15378"/>
        <dbReference type="ChEBI" id="CHEBI:43474"/>
    </reaction>
    <physiologicalReaction direction="right-to-left" evidence="15">
        <dbReference type="Rhea" id="RHEA:29941"/>
    </physiologicalReaction>
</comment>
<name>A0A7F8QID8_LEPWE</name>
<dbReference type="Pfam" id="PF00153">
    <property type="entry name" value="Mito_carr"/>
    <property type="match status" value="1"/>
</dbReference>
<keyword evidence="6" id="KW-0999">Mitochondrion inner membrane</keyword>
<dbReference type="GO" id="GO:0005743">
    <property type="term" value="C:mitochondrial inner membrane"/>
    <property type="evidence" value="ECO:0007669"/>
    <property type="project" value="UniProtKB-SubCell"/>
</dbReference>
<dbReference type="AlphaFoldDB" id="A0A7F8QID8"/>
<organism evidence="16 18">
    <name type="scientific">Leptonychotes weddellii</name>
    <name type="common">Weddell seal</name>
    <name type="synonym">Otaria weddellii</name>
    <dbReference type="NCBI Taxonomy" id="9713"/>
    <lineage>
        <taxon>Eukaryota</taxon>
        <taxon>Metazoa</taxon>
        <taxon>Chordata</taxon>
        <taxon>Craniata</taxon>
        <taxon>Vertebrata</taxon>
        <taxon>Euteleostomi</taxon>
        <taxon>Mammalia</taxon>
        <taxon>Eutheria</taxon>
        <taxon>Laurasiatheria</taxon>
        <taxon>Carnivora</taxon>
        <taxon>Caniformia</taxon>
        <taxon>Pinnipedia</taxon>
        <taxon>Phocidae</taxon>
        <taxon>Monachinae</taxon>
        <taxon>Lobodontini</taxon>
        <taxon>Leptonychotes</taxon>
    </lineage>
</organism>
<protein>
    <recommendedName>
        <fullName evidence="11">Solute carrier family 25 member 3</fullName>
    </recommendedName>
    <alternativeName>
        <fullName evidence="13">Phosphate carrier protein, mitochondrial</fullName>
    </alternativeName>
    <alternativeName>
        <fullName evidence="12">Phosphate transport protein</fullName>
    </alternativeName>
</protein>
<dbReference type="PANTHER" id="PTHR45671">
    <property type="entry name" value="SOLUTE CARRIER FAMILY 25 (MITOCHONDRIAL CARRIER PHOSPHATE CARRIER), MEMBER 3, LIKE-RELATED-RELATED"/>
    <property type="match status" value="1"/>
</dbReference>
<evidence type="ECO:0000256" key="3">
    <source>
        <dbReference type="ARBA" id="ARBA00022448"/>
    </source>
</evidence>
<dbReference type="RefSeq" id="XP_030880476.1">
    <property type="nucleotide sequence ID" value="XM_031024616.1"/>
</dbReference>
<dbReference type="InterPro" id="IPR044677">
    <property type="entry name" value="SLC25A3/Pic2/Mir1-like"/>
</dbReference>
<evidence type="ECO:0000256" key="6">
    <source>
        <dbReference type="ARBA" id="ARBA00022792"/>
    </source>
</evidence>